<gene>
    <name evidence="5" type="ORF">IQ63_20300</name>
</gene>
<dbReference type="InterPro" id="IPR050204">
    <property type="entry name" value="AraC_XylS_family_regulators"/>
</dbReference>
<reference evidence="6" key="1">
    <citation type="submission" date="2014-07" db="EMBL/GenBank/DDBJ databases">
        <title>Genome sequencing of plant-pathogenic Streptomyces species.</title>
        <authorList>
            <person name="Harrison J."/>
            <person name="Sapp M."/>
            <person name="Thwaites R."/>
            <person name="Studholme D.J."/>
        </authorList>
    </citation>
    <scope>NUCLEOTIDE SEQUENCE [LARGE SCALE GENOMIC DNA]</scope>
    <source>
        <strain evidence="6">NCPPB 4445</strain>
    </source>
</reference>
<sequence length="259" mass="27993">MTPPTAGQPPHVPAELAAWITGIDSFAARLPPAGAFTDVPEPASEILVRAERSGRRDVLVVGPRTRAAYRTDPYDRPVSCLRLRLAPGAVRPLFGLSAAELVDRTLPASALPTRLARHLARELAVPEPEDVPGRLAELLPPPVRGPRERVLRAAAHALAAEPGTVREVADQLAVSERQLRNLFADGIGLSPKHFARISRVRHVLAHASTLPWAELAVSSGYYDQSHMTADFRALMGVPPRAFMTGRLPEPTPCRAEARS</sequence>
<dbReference type="Gene3D" id="1.10.10.60">
    <property type="entry name" value="Homeodomain-like"/>
    <property type="match status" value="1"/>
</dbReference>
<dbReference type="PANTHER" id="PTHR46796">
    <property type="entry name" value="HTH-TYPE TRANSCRIPTIONAL ACTIVATOR RHAS-RELATED"/>
    <property type="match status" value="1"/>
</dbReference>
<dbReference type="GO" id="GO:0043565">
    <property type="term" value="F:sequence-specific DNA binding"/>
    <property type="evidence" value="ECO:0007669"/>
    <property type="project" value="InterPro"/>
</dbReference>
<dbReference type="Proteomes" id="UP000037151">
    <property type="component" value="Unassembled WGS sequence"/>
</dbReference>
<dbReference type="GO" id="GO:0003700">
    <property type="term" value="F:DNA-binding transcription factor activity"/>
    <property type="evidence" value="ECO:0007669"/>
    <property type="project" value="InterPro"/>
</dbReference>
<name>A0A0L0K5H8_9ACTN</name>
<dbReference type="PATRIC" id="fig|42234.21.peg.4186"/>
<dbReference type="RefSeq" id="WP_050371933.1">
    <property type="nucleotide sequence ID" value="NZ_KQ257822.1"/>
</dbReference>
<evidence type="ECO:0000313" key="5">
    <source>
        <dbReference type="EMBL" id="KND33076.1"/>
    </source>
</evidence>
<dbReference type="InterPro" id="IPR009057">
    <property type="entry name" value="Homeodomain-like_sf"/>
</dbReference>
<keyword evidence="2" id="KW-0238">DNA-binding</keyword>
<dbReference type="PROSITE" id="PS00041">
    <property type="entry name" value="HTH_ARAC_FAMILY_1"/>
    <property type="match status" value="1"/>
</dbReference>
<evidence type="ECO:0000256" key="1">
    <source>
        <dbReference type="ARBA" id="ARBA00023015"/>
    </source>
</evidence>
<proteinExistence type="predicted"/>
<dbReference type="PROSITE" id="PS01124">
    <property type="entry name" value="HTH_ARAC_FAMILY_2"/>
    <property type="match status" value="1"/>
</dbReference>
<dbReference type="SUPFAM" id="SSF46689">
    <property type="entry name" value="Homeodomain-like"/>
    <property type="match status" value="1"/>
</dbReference>
<evidence type="ECO:0000256" key="3">
    <source>
        <dbReference type="ARBA" id="ARBA00023163"/>
    </source>
</evidence>
<dbReference type="EMBL" id="JPPY01000129">
    <property type="protein sequence ID" value="KND33076.1"/>
    <property type="molecule type" value="Genomic_DNA"/>
</dbReference>
<evidence type="ECO:0000259" key="4">
    <source>
        <dbReference type="PROSITE" id="PS01124"/>
    </source>
</evidence>
<keyword evidence="3" id="KW-0804">Transcription</keyword>
<dbReference type="AlphaFoldDB" id="A0A0L0K5H8"/>
<dbReference type="InterPro" id="IPR018060">
    <property type="entry name" value="HTH_AraC"/>
</dbReference>
<feature type="domain" description="HTH araC/xylS-type" evidence="4">
    <location>
        <begin position="148"/>
        <end position="245"/>
    </location>
</feature>
<evidence type="ECO:0000256" key="2">
    <source>
        <dbReference type="ARBA" id="ARBA00023125"/>
    </source>
</evidence>
<organism evidence="5 6">
    <name type="scientific">Streptomyces acidiscabies</name>
    <dbReference type="NCBI Taxonomy" id="42234"/>
    <lineage>
        <taxon>Bacteria</taxon>
        <taxon>Bacillati</taxon>
        <taxon>Actinomycetota</taxon>
        <taxon>Actinomycetes</taxon>
        <taxon>Kitasatosporales</taxon>
        <taxon>Streptomycetaceae</taxon>
        <taxon>Streptomyces</taxon>
    </lineage>
</organism>
<dbReference type="OrthoDB" id="2559672at2"/>
<evidence type="ECO:0000313" key="6">
    <source>
        <dbReference type="Proteomes" id="UP000037151"/>
    </source>
</evidence>
<protein>
    <submittedName>
        <fullName evidence="5">Transcriptional regulator</fullName>
    </submittedName>
</protein>
<dbReference type="InterPro" id="IPR018062">
    <property type="entry name" value="HTH_AraC-typ_CS"/>
</dbReference>
<dbReference type="Pfam" id="PF12833">
    <property type="entry name" value="HTH_18"/>
    <property type="match status" value="1"/>
</dbReference>
<comment type="caution">
    <text evidence="5">The sequence shown here is derived from an EMBL/GenBank/DDBJ whole genome shotgun (WGS) entry which is preliminary data.</text>
</comment>
<keyword evidence="1" id="KW-0805">Transcription regulation</keyword>
<accession>A0A0L0K5H8</accession>
<dbReference type="SMART" id="SM00342">
    <property type="entry name" value="HTH_ARAC"/>
    <property type="match status" value="1"/>
</dbReference>